<dbReference type="InterPro" id="IPR036909">
    <property type="entry name" value="Cyt_c-like_dom_sf"/>
</dbReference>
<reference evidence="9 10" key="1">
    <citation type="submission" date="2019-07" db="EMBL/GenBank/DDBJ databases">
        <title>Insights of Desulfuromonas acetexigens electromicrobiology.</title>
        <authorList>
            <person name="Katuri K."/>
            <person name="Sapireddy V."/>
            <person name="Shaw D.R."/>
            <person name="Saikaly P."/>
        </authorList>
    </citation>
    <scope>NUCLEOTIDE SEQUENCE [LARGE SCALE GENOMIC DNA]</scope>
    <source>
        <strain evidence="9 10">2873</strain>
    </source>
</reference>
<keyword evidence="5" id="KW-0560">Oxidoreductase</keyword>
<keyword evidence="10" id="KW-1185">Reference proteome</keyword>
<evidence type="ECO:0000256" key="5">
    <source>
        <dbReference type="ARBA" id="ARBA00023002"/>
    </source>
</evidence>
<comment type="caution">
    <text evidence="9">The sequence shown here is derived from an EMBL/GenBank/DDBJ whole genome shotgun (WGS) entry which is preliminary data.</text>
</comment>
<dbReference type="GO" id="GO:0030313">
    <property type="term" value="C:cell envelope"/>
    <property type="evidence" value="ECO:0007669"/>
    <property type="project" value="UniProtKB-SubCell"/>
</dbReference>
<evidence type="ECO:0000313" key="9">
    <source>
        <dbReference type="EMBL" id="TRO79289.1"/>
    </source>
</evidence>
<gene>
    <name evidence="9" type="ORF">FL622_13540</name>
</gene>
<keyword evidence="6 7" id="KW-0408">Iron</keyword>
<dbReference type="InterPro" id="IPR004852">
    <property type="entry name" value="Di-haem_cyt_c_peroxidsae"/>
</dbReference>
<dbReference type="RefSeq" id="WP_092053735.1">
    <property type="nucleotide sequence ID" value="NZ_FOJJ01000003.1"/>
</dbReference>
<feature type="domain" description="Cytochrome c" evidence="8">
    <location>
        <begin position="26"/>
        <end position="185"/>
    </location>
</feature>
<evidence type="ECO:0000256" key="6">
    <source>
        <dbReference type="ARBA" id="ARBA00023004"/>
    </source>
</evidence>
<keyword evidence="9" id="KW-0575">Peroxidase</keyword>
<evidence type="ECO:0000256" key="3">
    <source>
        <dbReference type="ARBA" id="ARBA00022723"/>
    </source>
</evidence>
<keyword evidence="2 7" id="KW-0349">Heme</keyword>
<dbReference type="PROSITE" id="PS51007">
    <property type="entry name" value="CYTC"/>
    <property type="match status" value="2"/>
</dbReference>
<evidence type="ECO:0000313" key="10">
    <source>
        <dbReference type="Proteomes" id="UP000317155"/>
    </source>
</evidence>
<evidence type="ECO:0000256" key="1">
    <source>
        <dbReference type="ARBA" id="ARBA00004196"/>
    </source>
</evidence>
<dbReference type="Pfam" id="PF03150">
    <property type="entry name" value="CCP_MauG"/>
    <property type="match status" value="1"/>
</dbReference>
<dbReference type="PANTHER" id="PTHR30600:SF10">
    <property type="entry name" value="BLL6722 PROTEIN"/>
    <property type="match status" value="1"/>
</dbReference>
<dbReference type="GO" id="GO:0046872">
    <property type="term" value="F:metal ion binding"/>
    <property type="evidence" value="ECO:0007669"/>
    <property type="project" value="UniProtKB-KW"/>
</dbReference>
<dbReference type="Gene3D" id="1.10.760.10">
    <property type="entry name" value="Cytochrome c-like domain"/>
    <property type="match status" value="2"/>
</dbReference>
<evidence type="ECO:0000256" key="7">
    <source>
        <dbReference type="PROSITE-ProRule" id="PRU00433"/>
    </source>
</evidence>
<comment type="subcellular location">
    <subcellularLocation>
        <location evidence="1">Cell envelope</location>
    </subcellularLocation>
</comment>
<dbReference type="InterPro" id="IPR051395">
    <property type="entry name" value="Cytochrome_c_Peroxidase/MauG"/>
</dbReference>
<accession>A0A550J7T3</accession>
<evidence type="ECO:0000256" key="4">
    <source>
        <dbReference type="ARBA" id="ARBA00022729"/>
    </source>
</evidence>
<dbReference type="GO" id="GO:0020037">
    <property type="term" value="F:heme binding"/>
    <property type="evidence" value="ECO:0007669"/>
    <property type="project" value="InterPro"/>
</dbReference>
<dbReference type="SUPFAM" id="SSF46626">
    <property type="entry name" value="Cytochrome c"/>
    <property type="match status" value="2"/>
</dbReference>
<dbReference type="OrthoDB" id="9805202at2"/>
<dbReference type="GO" id="GO:0004130">
    <property type="term" value="F:cytochrome-c peroxidase activity"/>
    <property type="evidence" value="ECO:0007669"/>
    <property type="project" value="TreeGrafter"/>
</dbReference>
<dbReference type="EMBL" id="VJVV01000011">
    <property type="protein sequence ID" value="TRO79289.1"/>
    <property type="molecule type" value="Genomic_DNA"/>
</dbReference>
<dbReference type="InterPro" id="IPR009056">
    <property type="entry name" value="Cyt_c-like_dom"/>
</dbReference>
<protein>
    <submittedName>
        <fullName evidence="9">Cytochrome-c peroxidase</fullName>
    </submittedName>
</protein>
<keyword evidence="3 7" id="KW-0479">Metal-binding</keyword>
<dbReference type="PANTHER" id="PTHR30600">
    <property type="entry name" value="CYTOCHROME C PEROXIDASE-RELATED"/>
    <property type="match status" value="1"/>
</dbReference>
<dbReference type="GO" id="GO:0009055">
    <property type="term" value="F:electron transfer activity"/>
    <property type="evidence" value="ECO:0007669"/>
    <property type="project" value="InterPro"/>
</dbReference>
<organism evidence="9 10">
    <name type="scientific">Trichloromonas acetexigens</name>
    <dbReference type="NCBI Taxonomy" id="38815"/>
    <lineage>
        <taxon>Bacteria</taxon>
        <taxon>Pseudomonadati</taxon>
        <taxon>Thermodesulfobacteriota</taxon>
        <taxon>Desulfuromonadia</taxon>
        <taxon>Desulfuromonadales</taxon>
        <taxon>Trichloromonadaceae</taxon>
        <taxon>Trichloromonas</taxon>
    </lineage>
</organism>
<keyword evidence="4" id="KW-0732">Signal</keyword>
<evidence type="ECO:0000259" key="8">
    <source>
        <dbReference type="PROSITE" id="PS51007"/>
    </source>
</evidence>
<dbReference type="Proteomes" id="UP000317155">
    <property type="component" value="Unassembled WGS sequence"/>
</dbReference>
<feature type="domain" description="Cytochrome c" evidence="8">
    <location>
        <begin position="219"/>
        <end position="368"/>
    </location>
</feature>
<dbReference type="AlphaFoldDB" id="A0A550J7T3"/>
<sequence>MKKKWLALLGCVLFVGTAAGALAGTAEENLGQRLYFDQNLSLNQNQSCASCHLPAAGFADPMNVQDPWNSVVSLGSDITLNGGRNSPTSGYAAFIPPFAFDDAEGLYFGGQFWDGRADTLKDQAKGPFLNPVEMAMPDEAAVIAAIADPANKNYKQYVKLFASVYGIDLTTLDLNDPVQVLNAYDKTAQAIAVFEQSNRFVKFNSKFDYYLAGQAKLTAQELNGLALYEGKALCSACHPSAATINPDGTIMPPLFSDFTYDNLGIPKSMNPLIAENPVDYGLGGRLGDPAENGKFRVSSLRNIALTPPYGHNGYFATLEEIVRFYNTAGDGTWPAPEVAENVNRDELGHLGLTPQEEADLVAFLMTLSDGYKDKTPKNFVLPPMTPLN</sequence>
<proteinExistence type="predicted"/>
<name>A0A550J7T3_9BACT</name>
<evidence type="ECO:0000256" key="2">
    <source>
        <dbReference type="ARBA" id="ARBA00022617"/>
    </source>
</evidence>